<comment type="caution">
    <text evidence="2">The sequence shown here is derived from an EMBL/GenBank/DDBJ whole genome shotgun (WGS) entry which is preliminary data.</text>
</comment>
<evidence type="ECO:0000313" key="3">
    <source>
        <dbReference type="Proteomes" id="UP000319296"/>
    </source>
</evidence>
<dbReference type="AlphaFoldDB" id="A0A519BP92"/>
<sequence length="74" mass="8247">MTIRLSVFFLIEITCGAGGGGITGAIGYPVFAHPDKIKAEKKINSINKKNKIKSFFLTILINNIHEIYLNYLFS</sequence>
<accession>A0A519BP92</accession>
<keyword evidence="1" id="KW-1133">Transmembrane helix</keyword>
<keyword evidence="1" id="KW-0472">Membrane</keyword>
<name>A0A519BP92_9DELT</name>
<evidence type="ECO:0000256" key="1">
    <source>
        <dbReference type="SAM" id="Phobius"/>
    </source>
</evidence>
<keyword evidence="1" id="KW-0812">Transmembrane</keyword>
<feature type="transmembrane region" description="Helical" evidence="1">
    <location>
        <begin position="52"/>
        <end position="73"/>
    </location>
</feature>
<reference evidence="2 3" key="1">
    <citation type="journal article" date="2019" name="ISME J.">
        <title>Insights into ecological role of a new deltaproteobacterial order Candidatus Acidulodesulfobacterales by metagenomics and metatranscriptomics.</title>
        <authorList>
            <person name="Tan S."/>
            <person name="Liu J."/>
            <person name="Fang Y."/>
            <person name="Hedlund B.P."/>
            <person name="Lian Z.H."/>
            <person name="Huang L.Y."/>
            <person name="Li J.T."/>
            <person name="Huang L.N."/>
            <person name="Li W.J."/>
            <person name="Jiang H.C."/>
            <person name="Dong H.L."/>
            <person name="Shu W.S."/>
        </authorList>
    </citation>
    <scope>NUCLEOTIDE SEQUENCE [LARGE SCALE GENOMIC DNA]</scope>
    <source>
        <strain evidence="2">AP1</strain>
    </source>
</reference>
<feature type="transmembrane region" description="Helical" evidence="1">
    <location>
        <begin position="6"/>
        <end position="31"/>
    </location>
</feature>
<evidence type="ECO:0000313" key="2">
    <source>
        <dbReference type="EMBL" id="RZD19094.1"/>
    </source>
</evidence>
<gene>
    <name evidence="2" type="ORF">EVG15_03030</name>
</gene>
<dbReference type="EMBL" id="SGBB01000003">
    <property type="protein sequence ID" value="RZD19094.1"/>
    <property type="molecule type" value="Genomic_DNA"/>
</dbReference>
<protein>
    <submittedName>
        <fullName evidence="2">Uncharacterized protein</fullName>
    </submittedName>
</protein>
<dbReference type="Proteomes" id="UP000319296">
    <property type="component" value="Unassembled WGS sequence"/>
</dbReference>
<proteinExistence type="predicted"/>
<organism evidence="2 3">
    <name type="scientific">Candidatus Acididesulfobacter diazotrophicus</name>
    <dbReference type="NCBI Taxonomy" id="2597226"/>
    <lineage>
        <taxon>Bacteria</taxon>
        <taxon>Deltaproteobacteria</taxon>
        <taxon>Candidatus Acidulodesulfobacterales</taxon>
        <taxon>Candidatus Acididesulfobacter</taxon>
    </lineage>
</organism>